<proteinExistence type="predicted"/>
<name>A0A4P2Q0K4_SORCE</name>
<dbReference type="Proteomes" id="UP000295781">
    <property type="component" value="Chromosome"/>
</dbReference>
<reference evidence="1 2" key="1">
    <citation type="submission" date="2015-09" db="EMBL/GenBank/DDBJ databases">
        <title>Sorangium comparison.</title>
        <authorList>
            <person name="Zaburannyi N."/>
            <person name="Bunk B."/>
            <person name="Overmann J."/>
            <person name="Mueller R."/>
        </authorList>
    </citation>
    <scope>NUCLEOTIDE SEQUENCE [LARGE SCALE GENOMIC DNA]</scope>
    <source>
        <strain evidence="1 2">So ceGT47</strain>
    </source>
</reference>
<dbReference type="RefSeq" id="WP_129347516.1">
    <property type="nucleotide sequence ID" value="NZ_CP012670.1"/>
</dbReference>
<sequence length="95" mass="9785">MELLRTALSPDGDQTEAAARDLAGQAEALLGDTAEDHMSRVLAVAAHRELARRLASAGAGDARFAAQRAAALAQPLGGLGVPAWDELLRAAARPC</sequence>
<dbReference type="EMBL" id="CP012670">
    <property type="protein sequence ID" value="AUX22333.1"/>
    <property type="molecule type" value="Genomic_DNA"/>
</dbReference>
<gene>
    <name evidence="1" type="ORF">SOCEGT47_028340</name>
</gene>
<evidence type="ECO:0000313" key="1">
    <source>
        <dbReference type="EMBL" id="AUX22333.1"/>
    </source>
</evidence>
<evidence type="ECO:0000313" key="2">
    <source>
        <dbReference type="Proteomes" id="UP000295781"/>
    </source>
</evidence>
<protein>
    <submittedName>
        <fullName evidence="1">Uncharacterized protein</fullName>
    </submittedName>
</protein>
<accession>A0A4P2Q0K4</accession>
<organism evidence="1 2">
    <name type="scientific">Sorangium cellulosum</name>
    <name type="common">Polyangium cellulosum</name>
    <dbReference type="NCBI Taxonomy" id="56"/>
    <lineage>
        <taxon>Bacteria</taxon>
        <taxon>Pseudomonadati</taxon>
        <taxon>Myxococcota</taxon>
        <taxon>Polyangia</taxon>
        <taxon>Polyangiales</taxon>
        <taxon>Polyangiaceae</taxon>
        <taxon>Sorangium</taxon>
    </lineage>
</organism>
<dbReference type="AlphaFoldDB" id="A0A4P2Q0K4"/>